<dbReference type="SMART" id="SM00839">
    <property type="entry name" value="ELFV_dehydrog"/>
    <property type="match status" value="1"/>
</dbReference>
<dbReference type="Gene3D" id="3.40.50.10860">
    <property type="entry name" value="Leucine Dehydrogenase, chain A, domain 1"/>
    <property type="match status" value="1"/>
</dbReference>
<dbReference type="SUPFAM" id="SSF51735">
    <property type="entry name" value="NAD(P)-binding Rossmann-fold domains"/>
    <property type="match status" value="1"/>
</dbReference>
<dbReference type="CDD" id="cd01076">
    <property type="entry name" value="NAD_bind_1_Glu_DH"/>
    <property type="match status" value="1"/>
</dbReference>
<feature type="site" description="Important for catalysis" evidence="6">
    <location>
        <position position="143"/>
    </location>
</feature>
<evidence type="ECO:0000256" key="1">
    <source>
        <dbReference type="ARBA" id="ARBA00006382"/>
    </source>
</evidence>
<dbReference type="Pfam" id="PF00208">
    <property type="entry name" value="ELFV_dehydrog"/>
    <property type="match status" value="1"/>
</dbReference>
<dbReference type="FunFam" id="3.40.50.10860:FF:000003">
    <property type="entry name" value="Glutamate dehydrogenase"/>
    <property type="match status" value="1"/>
</dbReference>
<dbReference type="PIRSF" id="PIRSF000185">
    <property type="entry name" value="Glu_DH"/>
    <property type="match status" value="1"/>
</dbReference>
<evidence type="ECO:0000256" key="4">
    <source>
        <dbReference type="PIRSR" id="PIRSR000185-1"/>
    </source>
</evidence>
<dbReference type="InterPro" id="IPR033922">
    <property type="entry name" value="NAD_bind_Glu_DH"/>
</dbReference>
<dbReference type="EMBL" id="MGER01000001">
    <property type="protein sequence ID" value="OGL89048.1"/>
    <property type="molecule type" value="Genomic_DNA"/>
</dbReference>
<dbReference type="InterPro" id="IPR006097">
    <property type="entry name" value="Glu/Leu/Phe/Val/Trp_DH_dimer"/>
</dbReference>
<proteinExistence type="inferred from homology"/>
<keyword evidence="5" id="KW-0547">Nucleotide-binding</keyword>
<dbReference type="InterPro" id="IPR033524">
    <property type="entry name" value="Glu/Leu/Phe/Val_DH_AS"/>
</dbReference>
<dbReference type="AlphaFoldDB" id="A0A1F7VFZ7"/>
<gene>
    <name evidence="9" type="ORF">A3I42_04375</name>
</gene>
<evidence type="ECO:0000256" key="2">
    <source>
        <dbReference type="ARBA" id="ARBA00023002"/>
    </source>
</evidence>
<feature type="binding site" evidence="5">
    <location>
        <position position="218"/>
    </location>
    <ligand>
        <name>NAD(+)</name>
        <dbReference type="ChEBI" id="CHEBI:57540"/>
    </ligand>
</feature>
<dbReference type="Gene3D" id="3.40.50.720">
    <property type="entry name" value="NAD(P)-binding Rossmann-like Domain"/>
    <property type="match status" value="1"/>
</dbReference>
<dbReference type="Proteomes" id="UP000178264">
    <property type="component" value="Unassembled WGS sequence"/>
</dbReference>
<evidence type="ECO:0000256" key="5">
    <source>
        <dbReference type="PIRSR" id="PIRSR000185-2"/>
    </source>
</evidence>
<dbReference type="InterPro" id="IPR014362">
    <property type="entry name" value="Glu_DH"/>
</dbReference>
<dbReference type="PROSITE" id="PS00074">
    <property type="entry name" value="GLFV_DEHYDROGENASE"/>
    <property type="match status" value="1"/>
</dbReference>
<feature type="binding site" evidence="5">
    <location>
        <position position="67"/>
    </location>
    <ligand>
        <name>substrate</name>
    </ligand>
</feature>
<evidence type="ECO:0000313" key="9">
    <source>
        <dbReference type="EMBL" id="OGL89048.1"/>
    </source>
</evidence>
<dbReference type="PANTHER" id="PTHR11606">
    <property type="entry name" value="GLUTAMATE DEHYDROGENASE"/>
    <property type="match status" value="1"/>
</dbReference>
<dbReference type="InterPro" id="IPR046346">
    <property type="entry name" value="Aminoacid_DH-like_N_sf"/>
</dbReference>
<dbReference type="InterPro" id="IPR036291">
    <property type="entry name" value="NAD(P)-bd_dom_sf"/>
</dbReference>
<sequence length="428" mass="46776">MPNLFNQALTQLKKAASLGVVDPKALEALEFPDRTLNFTIPVRMDDGATRFFEGYRVQHSSLRGPYKGGIRYAPVVSESEMKALAFWMTVKCAIADIPYGGAKGGVKVDPKKLSEGELERLTRGFTRALCRFIGPWQDVPAPDVNTNAKIMAWLLDEYEILTGEHAPAVVTGKPIPLGGSQGREAATGEGGAIVLDQYVKDHGMDPKKMTVAVQGFGNVGYAMAKALHARGYKIVGLADSRNGVRDDNGRGKEPGMDPFHILQEKQEKGMISGCYCKGSVCDCEHYKKISPEQLLVMDVDIIVPAAVENVITEKNAKKIKAKIVCEMANGPTTPEADTILERRGITVLPDVLANMGGVTVSYFEWAQNIQGVSWSAAEVETRLKEKMLASYRVVRDIARERKVSFRTAAYLLALARLEAAMRAKGVIK</sequence>
<dbReference type="GO" id="GO:0000166">
    <property type="term" value="F:nucleotide binding"/>
    <property type="evidence" value="ECO:0007669"/>
    <property type="project" value="UniProtKB-KW"/>
</dbReference>
<evidence type="ECO:0000313" key="10">
    <source>
        <dbReference type="Proteomes" id="UP000178264"/>
    </source>
</evidence>
<dbReference type="PRINTS" id="PR00082">
    <property type="entry name" value="GLFDHDRGNASE"/>
</dbReference>
<keyword evidence="2 3" id="KW-0560">Oxidoreductase</keyword>
<evidence type="ECO:0000256" key="6">
    <source>
        <dbReference type="PIRSR" id="PIRSR000185-3"/>
    </source>
</evidence>
<reference evidence="9 10" key="1">
    <citation type="journal article" date="2016" name="Nat. Commun.">
        <title>Thousands of microbial genomes shed light on interconnected biogeochemical processes in an aquifer system.</title>
        <authorList>
            <person name="Anantharaman K."/>
            <person name="Brown C.T."/>
            <person name="Hug L.A."/>
            <person name="Sharon I."/>
            <person name="Castelle C.J."/>
            <person name="Probst A.J."/>
            <person name="Thomas B.C."/>
            <person name="Singh A."/>
            <person name="Wilkins M.J."/>
            <person name="Karaoz U."/>
            <person name="Brodie E.L."/>
            <person name="Williams K.H."/>
            <person name="Hubbard S.S."/>
            <person name="Banfield J.F."/>
        </authorList>
    </citation>
    <scope>NUCLEOTIDE SEQUENCE [LARGE SCALE GENOMIC DNA]</scope>
</reference>
<feature type="binding site" evidence="5">
    <location>
        <position position="187"/>
    </location>
    <ligand>
        <name>NAD(+)</name>
        <dbReference type="ChEBI" id="CHEBI:57540"/>
    </ligand>
</feature>
<name>A0A1F7VFZ7_9BACT</name>
<comment type="similarity">
    <text evidence="1 3 7">Belongs to the Glu/Leu/Phe/Val dehydrogenases family.</text>
</comment>
<evidence type="ECO:0000256" key="7">
    <source>
        <dbReference type="RuleBase" id="RU004417"/>
    </source>
</evidence>
<feature type="binding site" evidence="5">
    <location>
        <position position="91"/>
    </location>
    <ligand>
        <name>substrate</name>
    </ligand>
</feature>
<dbReference type="SUPFAM" id="SSF53223">
    <property type="entry name" value="Aminoacid dehydrogenase-like, N-terminal domain"/>
    <property type="match status" value="1"/>
</dbReference>
<feature type="active site" description="Proton donor" evidence="4">
    <location>
        <position position="103"/>
    </location>
</feature>
<dbReference type="InterPro" id="IPR006096">
    <property type="entry name" value="Glu/Leu/Phe/Val/Trp_DH_C"/>
</dbReference>
<dbReference type="InterPro" id="IPR006095">
    <property type="entry name" value="Glu/Leu/Phe/Val/Trp_DH"/>
</dbReference>
<organism evidence="9 10">
    <name type="scientific">Candidatus Uhrbacteria bacterium RIFCSPLOWO2_02_FULL_49_11</name>
    <dbReference type="NCBI Taxonomy" id="1802409"/>
    <lineage>
        <taxon>Bacteria</taxon>
        <taxon>Candidatus Uhriibacteriota</taxon>
    </lineage>
</organism>
<feature type="binding site" evidence="5">
    <location>
        <position position="361"/>
    </location>
    <ligand>
        <name>substrate</name>
    </ligand>
</feature>
<dbReference type="PANTHER" id="PTHR11606:SF13">
    <property type="entry name" value="GLUTAMATE DEHYDROGENASE 1, MITOCHONDRIAL"/>
    <property type="match status" value="1"/>
</dbReference>
<accession>A0A1F7VFZ7</accession>
<keyword evidence="5" id="KW-0520">NAD</keyword>
<evidence type="ECO:0000256" key="3">
    <source>
        <dbReference type="PIRNR" id="PIRNR000185"/>
    </source>
</evidence>
<evidence type="ECO:0000259" key="8">
    <source>
        <dbReference type="SMART" id="SM00839"/>
    </source>
</evidence>
<dbReference type="GO" id="GO:0006538">
    <property type="term" value="P:L-glutamate catabolic process"/>
    <property type="evidence" value="ECO:0007669"/>
    <property type="project" value="TreeGrafter"/>
</dbReference>
<dbReference type="Pfam" id="PF02812">
    <property type="entry name" value="ELFV_dehydrog_N"/>
    <property type="match status" value="1"/>
</dbReference>
<protein>
    <recommendedName>
        <fullName evidence="3">Glutamate dehydrogenase</fullName>
    </recommendedName>
</protein>
<comment type="caution">
    <text evidence="9">The sequence shown here is derived from an EMBL/GenBank/DDBJ whole genome shotgun (WGS) entry which is preliminary data.</text>
</comment>
<dbReference type="GO" id="GO:0004352">
    <property type="term" value="F:glutamate dehydrogenase (NAD+) activity"/>
    <property type="evidence" value="ECO:0007669"/>
    <property type="project" value="TreeGrafter"/>
</dbReference>
<feature type="domain" description="Glutamate/phenylalanine/leucine/valine/L-tryptophan dehydrogenase C-terminal" evidence="8">
    <location>
        <begin position="180"/>
        <end position="425"/>
    </location>
</feature>